<gene>
    <name evidence="8" type="ORF">M404DRAFT_123906</name>
</gene>
<evidence type="ECO:0000313" key="9">
    <source>
        <dbReference type="Proteomes" id="UP000054217"/>
    </source>
</evidence>
<feature type="transmembrane region" description="Helical" evidence="6">
    <location>
        <begin position="302"/>
        <end position="319"/>
    </location>
</feature>
<dbReference type="OrthoDB" id="196650at2759"/>
<organism evidence="8 9">
    <name type="scientific">Pisolithus tinctorius Marx 270</name>
    <dbReference type="NCBI Taxonomy" id="870435"/>
    <lineage>
        <taxon>Eukaryota</taxon>
        <taxon>Fungi</taxon>
        <taxon>Dikarya</taxon>
        <taxon>Basidiomycota</taxon>
        <taxon>Agaricomycotina</taxon>
        <taxon>Agaricomycetes</taxon>
        <taxon>Agaricomycetidae</taxon>
        <taxon>Boletales</taxon>
        <taxon>Sclerodermatineae</taxon>
        <taxon>Pisolithaceae</taxon>
        <taxon>Pisolithus</taxon>
    </lineage>
</organism>
<dbReference type="Pfam" id="PF07690">
    <property type="entry name" value="MFS_1"/>
    <property type="match status" value="1"/>
</dbReference>
<feature type="transmembrane region" description="Helical" evidence="6">
    <location>
        <begin position="444"/>
        <end position="463"/>
    </location>
</feature>
<evidence type="ECO:0000256" key="6">
    <source>
        <dbReference type="SAM" id="Phobius"/>
    </source>
</evidence>
<dbReference type="PANTHER" id="PTHR23504:SF31">
    <property type="entry name" value="MAJOR FACILITATOR SUPERFAMILY DOMAIN-CONTAINING PROTEIN 10"/>
    <property type="match status" value="1"/>
</dbReference>
<feature type="transmembrane region" description="Helical" evidence="6">
    <location>
        <begin position="331"/>
        <end position="349"/>
    </location>
</feature>
<dbReference type="AlphaFoldDB" id="A0A0C3KT56"/>
<protein>
    <recommendedName>
        <fullName evidence="7">Major facilitator superfamily (MFS) profile domain-containing protein</fullName>
    </recommendedName>
</protein>
<dbReference type="InterPro" id="IPR020846">
    <property type="entry name" value="MFS_dom"/>
</dbReference>
<keyword evidence="2" id="KW-0813">Transport</keyword>
<feature type="transmembrane region" description="Helical" evidence="6">
    <location>
        <begin position="270"/>
        <end position="290"/>
    </location>
</feature>
<keyword evidence="4 6" id="KW-1133">Transmembrane helix</keyword>
<evidence type="ECO:0000256" key="3">
    <source>
        <dbReference type="ARBA" id="ARBA00022692"/>
    </source>
</evidence>
<dbReference type="PANTHER" id="PTHR23504">
    <property type="entry name" value="MAJOR FACILITATOR SUPERFAMILY DOMAIN-CONTAINING PROTEIN 10"/>
    <property type="match status" value="1"/>
</dbReference>
<feature type="transmembrane region" description="Helical" evidence="6">
    <location>
        <begin position="71"/>
        <end position="93"/>
    </location>
</feature>
<keyword evidence="3 6" id="KW-0812">Transmembrane</keyword>
<accession>A0A0C3KT56</accession>
<proteinExistence type="predicted"/>
<reference evidence="9" key="2">
    <citation type="submission" date="2015-01" db="EMBL/GenBank/DDBJ databases">
        <title>Evolutionary Origins and Diversification of the Mycorrhizal Mutualists.</title>
        <authorList>
            <consortium name="DOE Joint Genome Institute"/>
            <consortium name="Mycorrhizal Genomics Consortium"/>
            <person name="Kohler A."/>
            <person name="Kuo A."/>
            <person name="Nagy L.G."/>
            <person name="Floudas D."/>
            <person name="Copeland A."/>
            <person name="Barry K.W."/>
            <person name="Cichocki N."/>
            <person name="Veneault-Fourrey C."/>
            <person name="LaButti K."/>
            <person name="Lindquist E.A."/>
            <person name="Lipzen A."/>
            <person name="Lundell T."/>
            <person name="Morin E."/>
            <person name="Murat C."/>
            <person name="Riley R."/>
            <person name="Ohm R."/>
            <person name="Sun H."/>
            <person name="Tunlid A."/>
            <person name="Henrissat B."/>
            <person name="Grigoriev I.V."/>
            <person name="Hibbett D.S."/>
            <person name="Martin F."/>
        </authorList>
    </citation>
    <scope>NUCLEOTIDE SEQUENCE [LARGE SCALE GENOMIC DNA]</scope>
    <source>
        <strain evidence="9">Marx 270</strain>
    </source>
</reference>
<dbReference type="InterPro" id="IPR011701">
    <property type="entry name" value="MFS"/>
</dbReference>
<reference evidence="8 9" key="1">
    <citation type="submission" date="2014-04" db="EMBL/GenBank/DDBJ databases">
        <authorList>
            <consortium name="DOE Joint Genome Institute"/>
            <person name="Kuo A."/>
            <person name="Kohler A."/>
            <person name="Costa M.D."/>
            <person name="Nagy L.G."/>
            <person name="Floudas D."/>
            <person name="Copeland A."/>
            <person name="Barry K.W."/>
            <person name="Cichocki N."/>
            <person name="Veneault-Fourrey C."/>
            <person name="LaButti K."/>
            <person name="Lindquist E.A."/>
            <person name="Lipzen A."/>
            <person name="Lundell T."/>
            <person name="Morin E."/>
            <person name="Murat C."/>
            <person name="Sun H."/>
            <person name="Tunlid A."/>
            <person name="Henrissat B."/>
            <person name="Grigoriev I.V."/>
            <person name="Hibbett D.S."/>
            <person name="Martin F."/>
            <person name="Nordberg H.P."/>
            <person name="Cantor M.N."/>
            <person name="Hua S.X."/>
        </authorList>
    </citation>
    <scope>NUCLEOTIDE SEQUENCE [LARGE SCALE GENOMIC DNA]</scope>
    <source>
        <strain evidence="8 9">Marx 270</strain>
    </source>
</reference>
<dbReference type="GO" id="GO:0016020">
    <property type="term" value="C:membrane"/>
    <property type="evidence" value="ECO:0007669"/>
    <property type="project" value="UniProtKB-SubCell"/>
</dbReference>
<dbReference type="Proteomes" id="UP000054217">
    <property type="component" value="Unassembled WGS sequence"/>
</dbReference>
<dbReference type="HOGENOM" id="CLU_001265_10_2_1"/>
<dbReference type="Gene3D" id="1.20.1250.20">
    <property type="entry name" value="MFS general substrate transporter like domains"/>
    <property type="match status" value="1"/>
</dbReference>
<dbReference type="GO" id="GO:0022857">
    <property type="term" value="F:transmembrane transporter activity"/>
    <property type="evidence" value="ECO:0007669"/>
    <property type="project" value="InterPro"/>
</dbReference>
<evidence type="ECO:0000259" key="7">
    <source>
        <dbReference type="PROSITE" id="PS50850"/>
    </source>
</evidence>
<dbReference type="PROSITE" id="PS50850">
    <property type="entry name" value="MFS"/>
    <property type="match status" value="1"/>
</dbReference>
<evidence type="ECO:0000256" key="4">
    <source>
        <dbReference type="ARBA" id="ARBA00022989"/>
    </source>
</evidence>
<keyword evidence="5 6" id="KW-0472">Membrane</keyword>
<dbReference type="SUPFAM" id="SSF103473">
    <property type="entry name" value="MFS general substrate transporter"/>
    <property type="match status" value="1"/>
</dbReference>
<comment type="subcellular location">
    <subcellularLocation>
        <location evidence="1">Membrane</location>
        <topology evidence="1">Multi-pass membrane protein</topology>
    </subcellularLocation>
</comment>
<feature type="transmembrane region" description="Helical" evidence="6">
    <location>
        <begin position="7"/>
        <end position="26"/>
    </location>
</feature>
<evidence type="ECO:0000256" key="1">
    <source>
        <dbReference type="ARBA" id="ARBA00004141"/>
    </source>
</evidence>
<sequence length="484" mass="52153">MKNIERVVFLSLVLDLFAFTIPLPLFPRIIEWYTVRESSDPRNLLRRTLGFVAWLRGLFYEPPSNPQRWDVVLLGGLMGSVFSLLQFLVSPRIGSLSEKYGRRRVLLITMLGNILSALVWMKSTTFASFMLSRIIGGLSEGNVQIATAILSDVTVPAQRSKALAQVGIAFALCFCIGPPIGAYFASRPFPASLHSIGVELNIYAVPAAVTIVLLAIETGFLLLFLPETRGLCLNTARKPIADQSFPGSKQCLSPPAPETRLALLKVLRRFHFLFLSVFAGMEFTLPFLTFDLFDWSNSQNGALIGSIGILSALLQGGYVRRATAKVGEGRMARRGIFSCAIGLLLLSLVPRFVPTSPTTAIRLLQAAAACLAFTSATVVSSLTSYASLQCDEGIIEETGEPAGHPQLAKGTALGLFRSSGQLGRAIGPLLACASYWTCGPSATYAISAAAMIALSLLMASLPAKPRMELSSVRKSGVNLGRKDT</sequence>
<dbReference type="InParanoid" id="A0A0C3KT56"/>
<dbReference type="InterPro" id="IPR036259">
    <property type="entry name" value="MFS_trans_sf"/>
</dbReference>
<dbReference type="STRING" id="870435.A0A0C3KT56"/>
<feature type="transmembrane region" description="Helical" evidence="6">
    <location>
        <begin position="204"/>
        <end position="225"/>
    </location>
</feature>
<evidence type="ECO:0000313" key="8">
    <source>
        <dbReference type="EMBL" id="KIO12697.1"/>
    </source>
</evidence>
<dbReference type="EMBL" id="KN831947">
    <property type="protein sequence ID" value="KIO12697.1"/>
    <property type="molecule type" value="Genomic_DNA"/>
</dbReference>
<evidence type="ECO:0000256" key="5">
    <source>
        <dbReference type="ARBA" id="ARBA00023136"/>
    </source>
</evidence>
<keyword evidence="9" id="KW-1185">Reference proteome</keyword>
<feature type="transmembrane region" description="Helical" evidence="6">
    <location>
        <begin position="127"/>
        <end position="150"/>
    </location>
</feature>
<evidence type="ECO:0000256" key="2">
    <source>
        <dbReference type="ARBA" id="ARBA00022448"/>
    </source>
</evidence>
<name>A0A0C3KT56_PISTI</name>
<feature type="transmembrane region" description="Helical" evidence="6">
    <location>
        <begin position="162"/>
        <end position="184"/>
    </location>
</feature>
<feature type="domain" description="Major facilitator superfamily (MFS) profile" evidence="7">
    <location>
        <begin position="8"/>
        <end position="465"/>
    </location>
</feature>
<feature type="transmembrane region" description="Helical" evidence="6">
    <location>
        <begin position="105"/>
        <end position="121"/>
    </location>
</feature>